<reference evidence="2" key="1">
    <citation type="journal article" date="2015" name="Nat. Genet.">
        <title>The pineapple genome and the evolution of CAM photosynthesis.</title>
        <authorList>
            <person name="Ming R."/>
            <person name="VanBuren R."/>
            <person name="Wai C.M."/>
            <person name="Tang H."/>
            <person name="Schatz M.C."/>
            <person name="Bowers J.E."/>
            <person name="Lyons E."/>
            <person name="Wang M.L."/>
            <person name="Chen J."/>
            <person name="Biggers E."/>
            <person name="Zhang J."/>
            <person name="Huang L."/>
            <person name="Zhang L."/>
            <person name="Miao W."/>
            <person name="Zhang J."/>
            <person name="Ye Z."/>
            <person name="Miao C."/>
            <person name="Lin Z."/>
            <person name="Wang H."/>
            <person name="Zhou H."/>
            <person name="Yim W.C."/>
            <person name="Priest H.D."/>
            <person name="Zheng C."/>
            <person name="Woodhouse M."/>
            <person name="Edger P.P."/>
            <person name="Guyot R."/>
            <person name="Guo H.B."/>
            <person name="Guo H."/>
            <person name="Zheng G."/>
            <person name="Singh R."/>
            <person name="Sharma A."/>
            <person name="Min X."/>
            <person name="Zheng Y."/>
            <person name="Lee H."/>
            <person name="Gurtowski J."/>
            <person name="Sedlazeck F.J."/>
            <person name="Harkess A."/>
            <person name="McKain M.R."/>
            <person name="Liao Z."/>
            <person name="Fang J."/>
            <person name="Liu J."/>
            <person name="Zhang X."/>
            <person name="Zhang Q."/>
            <person name="Hu W."/>
            <person name="Qin Y."/>
            <person name="Wang K."/>
            <person name="Chen L.Y."/>
            <person name="Shirley N."/>
            <person name="Lin Y.R."/>
            <person name="Liu L.Y."/>
            <person name="Hernandez A.G."/>
            <person name="Wright C.L."/>
            <person name="Bulone V."/>
            <person name="Tuskan G.A."/>
            <person name="Heath K."/>
            <person name="Zee F."/>
            <person name="Moore P.H."/>
            <person name="Sunkar R."/>
            <person name="Leebens-Mack J.H."/>
            <person name="Mockler T."/>
            <person name="Bennetzen J.L."/>
            <person name="Freeling M."/>
            <person name="Sankoff D."/>
            <person name="Paterson A.H."/>
            <person name="Zhu X."/>
            <person name="Yang X."/>
            <person name="Smith J.A."/>
            <person name="Cushman J.C."/>
            <person name="Paull R.E."/>
            <person name="Yu Q."/>
        </authorList>
    </citation>
    <scope>NUCLEOTIDE SEQUENCE [LARGE SCALE GENOMIC DNA]</scope>
    <source>
        <strain evidence="2">cv. F153</strain>
    </source>
</reference>
<dbReference type="InterPro" id="IPR000089">
    <property type="entry name" value="Biotin_lipoyl"/>
</dbReference>
<dbReference type="Gene3D" id="2.40.50.100">
    <property type="match status" value="1"/>
</dbReference>
<evidence type="ECO:0000313" key="2">
    <source>
        <dbReference type="Proteomes" id="UP000515123"/>
    </source>
</evidence>
<dbReference type="InterPro" id="IPR053217">
    <property type="entry name" value="ACC_Biotin_Carrier"/>
</dbReference>
<reference evidence="3" key="2">
    <citation type="submission" date="2025-08" db="UniProtKB">
        <authorList>
            <consortium name="RefSeq"/>
        </authorList>
    </citation>
    <scope>IDENTIFICATION</scope>
    <source>
        <tissue evidence="3">Leaf</tissue>
    </source>
</reference>
<gene>
    <name evidence="3" type="primary">LOC109722068</name>
</gene>
<name>A0A6P5GBP3_ANACO</name>
<dbReference type="InterPro" id="IPR011053">
    <property type="entry name" value="Single_hybrid_motif"/>
</dbReference>
<evidence type="ECO:0000259" key="1">
    <source>
        <dbReference type="Pfam" id="PF00364"/>
    </source>
</evidence>
<evidence type="ECO:0000313" key="3">
    <source>
        <dbReference type="RefSeq" id="XP_020105539.1"/>
    </source>
</evidence>
<dbReference type="AlphaFoldDB" id="A0A6P5GBP3"/>
<keyword evidence="2" id="KW-1185">Reference proteome</keyword>
<dbReference type="PANTHER" id="PTHR47597">
    <property type="entry name" value="IS A MEMBER OF THE PF|00364 BIOTIN-REQUIRING ENZYMES FAMILY-RELATED"/>
    <property type="match status" value="1"/>
</dbReference>
<feature type="domain" description="Lipoyl-binding" evidence="1">
    <location>
        <begin position="220"/>
        <end position="275"/>
    </location>
</feature>
<proteinExistence type="predicted"/>
<dbReference type="CDD" id="cd06850">
    <property type="entry name" value="biotinyl_domain"/>
    <property type="match status" value="1"/>
</dbReference>
<dbReference type="OrthoDB" id="529457at2759"/>
<dbReference type="Pfam" id="PF00364">
    <property type="entry name" value="Biotin_lipoyl"/>
    <property type="match status" value="1"/>
</dbReference>
<organism evidence="2 3">
    <name type="scientific">Ananas comosus</name>
    <name type="common">Pineapple</name>
    <name type="synonym">Ananas ananas</name>
    <dbReference type="NCBI Taxonomy" id="4615"/>
    <lineage>
        <taxon>Eukaryota</taxon>
        <taxon>Viridiplantae</taxon>
        <taxon>Streptophyta</taxon>
        <taxon>Embryophyta</taxon>
        <taxon>Tracheophyta</taxon>
        <taxon>Spermatophyta</taxon>
        <taxon>Magnoliopsida</taxon>
        <taxon>Liliopsida</taxon>
        <taxon>Poales</taxon>
        <taxon>Bromeliaceae</taxon>
        <taxon>Bromelioideae</taxon>
        <taxon>Ananas</taxon>
    </lineage>
</organism>
<dbReference type="PANTHER" id="PTHR47597:SF1">
    <property type="entry name" value="IS A MEMBER OF THE PF|00364 BIOTIN-REQUIRING ENZYMES FAMILY-RELATED"/>
    <property type="match status" value="1"/>
</dbReference>
<dbReference type="Proteomes" id="UP000515123">
    <property type="component" value="Linkage group 16"/>
</dbReference>
<dbReference type="GeneID" id="109722068"/>
<dbReference type="SUPFAM" id="SSF51230">
    <property type="entry name" value="Single hybrid motif"/>
    <property type="match status" value="1"/>
</dbReference>
<dbReference type="RefSeq" id="XP_020105539.1">
    <property type="nucleotide sequence ID" value="XM_020249950.1"/>
</dbReference>
<protein>
    <submittedName>
        <fullName evidence="3">Biotin carboxyl carrier protein of acetyl-CoA carboxylase isoform X1</fullName>
    </submittedName>
</protein>
<accession>A0A6P5GBP3</accession>
<sequence>MGPTCLSLCRFGGVSNVKLFNLHSEFGKFRCSWLFTPCMTKYSGVERLSSCRKTPAWYETMRSVRYDRQLQGSSLSMSCASSSENISEAIELEKSKAIRSQIIPQEVESFISTLCDTSSIVEVKLKRTGFQLYVKRSVEQKDLPAPLPYLPAVQPDNVNQVSHSNGSAAATPLAISPAKSSAGGIQRILDTASDEGLVILQSPKVGYFRRSRTIKGKRAPPSCKEKQEVKEGQVLCYIEQLGGEIPIESDVSGEVIKILREDGEPVGYGDALIAILPSFPGIKLQ</sequence>
<dbReference type="FunFam" id="2.40.50.100:FF:000059">
    <property type="entry name" value="Biotin/lipoyl attachment domain-containing protein"/>
    <property type="match status" value="1"/>
</dbReference>